<dbReference type="Gene3D" id="3.30.300.30">
    <property type="match status" value="1"/>
</dbReference>
<sequence length="1852" mass="212082">MNRFKPVNDIKRIEDLFRNLARKNCISVIITIRNKRQIAEMSFSPRKGSQPSIVCPGNENIQINAGEEMAVSFSDREFTVFFKTAAVGSSVGNSFDIQKPFVVYTGFKNLLLQYGFPHPGFLKNIAPIFAGFSYGNSEIDMALGTVLRIYPKTFMGQPAVYLKEEKFNPEAWTEIYGGIADYLHLHPCCENFIMYLPAACQWQIESMSAIERFVGDRSRFVIDTVYGYICDTSSLMYYDTKQEYNCQAINDCAAFIKYCAGSLEPLIVKALGYEQDSFFLDEIRQVCKSDSYFTDRSLYCVKKEEKIIAFAVAESSSDILKFNIFHDVCRLYYVSKDSDIEQITAAVLPEIAAFFHERGKVSFNLLLSVNEQLRSQFSLKGVEFKDKFAGMFMNREGMREYKKLLKDNFIDFNRYRKLTYPQLSIWHTEKVFPGTGFGNIAGTARINGKVDFELLENAINQVVRENDSYRTRIEEGEETEKQYFAEYRYFKVDFFDFSGSGANEEYMKWSGIKTVEPFNLHNSDLYYFALFKISENEGGFFYKTHHIISDAWTGVTQISKIMEYYSKLRNGINFISGSKPSYIDFVMAEEDYLHSKRFEEHERFWSEKFSTVPEFLSFKTRGAVYKKLKASRKSVKISPELAGNIQEFCISNRQSPFITFLSILYIFISRITSKSDIVLGTPVLNRTNAREKKMTGMFINILPVRYAVDCEQNLISFAHALSKEWLTLLRNQKYPYELIQKEFRERHQVTDSLSDVVLSYQNVKLDKDEFTEDYELSWHFCGYQANSLQIHVRDWEDTGTYVLDFDYLEDVFSADEIERMSRYFVNLLDEAVSHPGEKLGKLNILPEIERRQVLYDFNNTERDYPKDKTIQELIEIQSGKNFNDIAVEFGHKELTYKELNIRANSLAALLRERGVKSDSVVGISMERSVELIIGILGILKAGGAYLPINPKYPAARINYILQDSGTQILLINGSLNGSIDFDGEILDMGTIQLNTYEQNNPVNLNKPDDLAYVIYTSGSTGEPKGVMIEHRSLVNFLYSMYEMYDCDFNAGDRCLSLTNISFDASVCEIFMPLVFGACLVLNSDSDYLDVVKLSEIIVQKSVNFTYIPPSMLKELSGLLKKYPGRVKLDKMFVGAEPIKVRVMDEYLSINPCMKILNGYGPTETTIVASFYPFRLEDDKESYISVGKPVSNTKIYILDKELLPVPVNTAGEIYIAGDCLARGYLNNSGFTGKKFVQNPYSEGRMYKSGDYARWLPDGNIQFIGRADNQVKIRGLRIELGEIENLLSKMSRITGTVVMAKQDEDGNKYLCAYFTATEKLSKNEITAHLLKFMPEYMVPGFFIQLAEMPLTYNGKIDKLLLPEPDRKNNVNKDFSPPSNEVEENLLKAWQKVLRITGIGVKDNLFEYGIDSLTIMRVLVEVLEYGWNVAMQDFYKYPTVEAMAEIIMNKDPGAAYEEIPAADQNISLQGRMSLSIDYKKRIYKNVLLTGSTGFLGAHLLEKMLAGTQANIYCLVRAESMDLAVNKLMEKLHFYFGSSYDSFLNNRIIVVNGDITCERFGLDIQAYEELIREIDTVIHSAAIVKHFGDYSRFEKTNVMGTQRMLEFCISSGAKLNYISTASISGDFFKQSSGNLIFTENDLFIGQNFDDNVYVKSKFEAEKLIFQYSGNSLNASIFRIGNLTGRYNDGHFQPNISENRFYGILNFFIQSGVVSRDICRLKAEFTPVDICSDAIVKLAELDMDRLSIFHLFNDKKTEIREIIQVFRFVGCKIDLLDNEQYRTRMAALLKSLDTKEMMVNIINDLRREGTFGLKPSVTVNSEITKEYLKPAGFEWPDINAGYIYKIYKYMKKAGFIT</sequence>
<dbReference type="eggNOG" id="COG1020">
    <property type="taxonomic scope" value="Bacteria"/>
</dbReference>
<keyword evidence="10" id="KW-1185">Reference proteome</keyword>
<dbReference type="NCBIfam" id="TIGR01746">
    <property type="entry name" value="Thioester-redct"/>
    <property type="match status" value="1"/>
</dbReference>
<dbReference type="GO" id="GO:0043041">
    <property type="term" value="P:amino acid activation for nonribosomal peptide biosynthetic process"/>
    <property type="evidence" value="ECO:0007669"/>
    <property type="project" value="TreeGrafter"/>
</dbReference>
<dbReference type="Pfam" id="PF07993">
    <property type="entry name" value="NAD_binding_4"/>
    <property type="match status" value="1"/>
</dbReference>
<gene>
    <name evidence="9" type="ORF">CTER_3745</name>
</gene>
<evidence type="ECO:0000256" key="5">
    <source>
        <dbReference type="ARBA" id="ARBA00022598"/>
    </source>
</evidence>
<dbReference type="PATRIC" id="fig|1195236.3.peg.3958"/>
<accession>S0FGG2</accession>
<dbReference type="InterPro" id="IPR009081">
    <property type="entry name" value="PP-bd_ACP"/>
</dbReference>
<evidence type="ECO:0000259" key="8">
    <source>
        <dbReference type="PROSITE" id="PS50075"/>
    </source>
</evidence>
<reference evidence="9 10" key="1">
    <citation type="journal article" date="2013" name="Genome Announc.">
        <title>Draft Genome Sequence of the Cellulolytic, Mesophilic, Anaerobic Bacterium Clostridium termitidis Strain CT1112 (DSM 5398).</title>
        <authorList>
            <person name="Lal S."/>
            <person name="Ramachandran U."/>
            <person name="Zhang X."/>
            <person name="Munir R."/>
            <person name="Sparling R."/>
            <person name="Levin D.B."/>
        </authorList>
    </citation>
    <scope>NUCLEOTIDE SEQUENCE [LARGE SCALE GENOMIC DNA]</scope>
    <source>
        <strain evidence="9 10">CT1112</strain>
    </source>
</reference>
<dbReference type="InterPro" id="IPR001242">
    <property type="entry name" value="Condensation_dom"/>
</dbReference>
<dbReference type="SUPFAM" id="SSF51735">
    <property type="entry name" value="NAD(P)-binding Rossmann-fold domains"/>
    <property type="match status" value="1"/>
</dbReference>
<evidence type="ECO:0000256" key="2">
    <source>
        <dbReference type="ARBA" id="ARBA00006432"/>
    </source>
</evidence>
<dbReference type="EMBL" id="AORV01000054">
    <property type="protein sequence ID" value="EMS70525.1"/>
    <property type="molecule type" value="Genomic_DNA"/>
</dbReference>
<dbReference type="RefSeq" id="WP_004628498.1">
    <property type="nucleotide sequence ID" value="NZ_AORV01000054.1"/>
</dbReference>
<dbReference type="FunFam" id="3.40.50.12780:FF:000012">
    <property type="entry name" value="Non-ribosomal peptide synthetase"/>
    <property type="match status" value="1"/>
</dbReference>
<dbReference type="GO" id="GO:0017000">
    <property type="term" value="P:antibiotic biosynthetic process"/>
    <property type="evidence" value="ECO:0007669"/>
    <property type="project" value="UniProtKB-KW"/>
</dbReference>
<keyword evidence="4" id="KW-0597">Phosphoprotein</keyword>
<dbReference type="Gene3D" id="3.40.50.720">
    <property type="entry name" value="NAD(P)-binding Rossmann-like Domain"/>
    <property type="match status" value="1"/>
</dbReference>
<dbReference type="Pfam" id="PF13193">
    <property type="entry name" value="AMP-binding_C"/>
    <property type="match status" value="1"/>
</dbReference>
<dbReference type="InterPro" id="IPR013120">
    <property type="entry name" value="FAR_NAD-bd"/>
</dbReference>
<dbReference type="InterPro" id="IPR000873">
    <property type="entry name" value="AMP-dep_synth/lig_dom"/>
</dbReference>
<dbReference type="InterPro" id="IPR036291">
    <property type="entry name" value="NAD(P)-bd_dom_sf"/>
</dbReference>
<dbReference type="InterPro" id="IPR020845">
    <property type="entry name" value="AMP-binding_CS"/>
</dbReference>
<comment type="caution">
    <text evidence="9">The sequence shown here is derived from an EMBL/GenBank/DDBJ whole genome shotgun (WGS) entry which is preliminary data.</text>
</comment>
<dbReference type="PROSITE" id="PS50075">
    <property type="entry name" value="CARRIER"/>
    <property type="match status" value="1"/>
</dbReference>
<dbReference type="GO" id="GO:0044550">
    <property type="term" value="P:secondary metabolite biosynthetic process"/>
    <property type="evidence" value="ECO:0007669"/>
    <property type="project" value="TreeGrafter"/>
</dbReference>
<dbReference type="CDD" id="cd05930">
    <property type="entry name" value="A_NRPS"/>
    <property type="match status" value="1"/>
</dbReference>
<dbReference type="Gene3D" id="1.10.1200.10">
    <property type="entry name" value="ACP-like"/>
    <property type="match status" value="1"/>
</dbReference>
<evidence type="ECO:0000256" key="6">
    <source>
        <dbReference type="ARBA" id="ARBA00023194"/>
    </source>
</evidence>
<evidence type="ECO:0000313" key="9">
    <source>
        <dbReference type="EMBL" id="EMS70525.1"/>
    </source>
</evidence>
<dbReference type="Pfam" id="PF00501">
    <property type="entry name" value="AMP-binding"/>
    <property type="match status" value="1"/>
</dbReference>
<dbReference type="InterPro" id="IPR006162">
    <property type="entry name" value="Ppantetheine_attach_site"/>
</dbReference>
<dbReference type="GO" id="GO:0005829">
    <property type="term" value="C:cytosol"/>
    <property type="evidence" value="ECO:0007669"/>
    <property type="project" value="TreeGrafter"/>
</dbReference>
<evidence type="ECO:0000256" key="7">
    <source>
        <dbReference type="SAM" id="Coils"/>
    </source>
</evidence>
<dbReference type="PANTHER" id="PTHR45527:SF1">
    <property type="entry name" value="FATTY ACID SYNTHASE"/>
    <property type="match status" value="1"/>
</dbReference>
<dbReference type="InterPro" id="IPR036736">
    <property type="entry name" value="ACP-like_sf"/>
</dbReference>
<dbReference type="Pfam" id="PF00668">
    <property type="entry name" value="Condensation"/>
    <property type="match status" value="1"/>
</dbReference>
<dbReference type="SUPFAM" id="SSF52777">
    <property type="entry name" value="CoA-dependent acyltransferases"/>
    <property type="match status" value="2"/>
</dbReference>
<dbReference type="InterPro" id="IPR020459">
    <property type="entry name" value="AMP-binding"/>
</dbReference>
<dbReference type="PRINTS" id="PR00154">
    <property type="entry name" value="AMPBINDING"/>
</dbReference>
<dbReference type="Gene3D" id="3.40.50.980">
    <property type="match status" value="2"/>
</dbReference>
<dbReference type="SUPFAM" id="SSF56801">
    <property type="entry name" value="Acetyl-CoA synthetase-like"/>
    <property type="match status" value="1"/>
</dbReference>
<feature type="coiled-coil region" evidence="7">
    <location>
        <begin position="452"/>
        <end position="479"/>
    </location>
</feature>
<dbReference type="GO" id="GO:0031177">
    <property type="term" value="F:phosphopantetheine binding"/>
    <property type="evidence" value="ECO:0007669"/>
    <property type="project" value="TreeGrafter"/>
</dbReference>
<dbReference type="SUPFAM" id="SSF47336">
    <property type="entry name" value="ACP-like"/>
    <property type="match status" value="1"/>
</dbReference>
<evidence type="ECO:0000313" key="10">
    <source>
        <dbReference type="Proteomes" id="UP000014155"/>
    </source>
</evidence>
<evidence type="ECO:0000256" key="3">
    <source>
        <dbReference type="ARBA" id="ARBA00022450"/>
    </source>
</evidence>
<keyword evidence="3" id="KW-0596">Phosphopantetheine</keyword>
<dbReference type="InterPro" id="IPR010071">
    <property type="entry name" value="AA_adenyl_dom"/>
</dbReference>
<dbReference type="Gene3D" id="3.30.559.10">
    <property type="entry name" value="Chloramphenicol acetyltransferase-like domain"/>
    <property type="match status" value="1"/>
</dbReference>
<dbReference type="STRING" id="1195236.CTER_3745"/>
<dbReference type="GO" id="GO:0016874">
    <property type="term" value="F:ligase activity"/>
    <property type="evidence" value="ECO:0007669"/>
    <property type="project" value="UniProtKB-KW"/>
</dbReference>
<dbReference type="PROSITE" id="PS00012">
    <property type="entry name" value="PHOSPHOPANTETHEINE"/>
    <property type="match status" value="1"/>
</dbReference>
<dbReference type="FunFam" id="3.40.50.980:FF:000001">
    <property type="entry name" value="Non-ribosomal peptide synthetase"/>
    <property type="match status" value="1"/>
</dbReference>
<dbReference type="InterPro" id="IPR023213">
    <property type="entry name" value="CAT-like_dom_sf"/>
</dbReference>
<dbReference type="Proteomes" id="UP000014155">
    <property type="component" value="Unassembled WGS sequence"/>
</dbReference>
<dbReference type="NCBIfam" id="TIGR01733">
    <property type="entry name" value="AA-adenyl-dom"/>
    <property type="match status" value="1"/>
</dbReference>
<proteinExistence type="inferred from homology"/>
<keyword evidence="5" id="KW-0436">Ligase</keyword>
<dbReference type="Pfam" id="PF00550">
    <property type="entry name" value="PP-binding"/>
    <property type="match status" value="1"/>
</dbReference>
<organism evidence="9 10">
    <name type="scientific">Ruminiclostridium cellobioparum subsp. termitidis CT1112</name>
    <dbReference type="NCBI Taxonomy" id="1195236"/>
    <lineage>
        <taxon>Bacteria</taxon>
        <taxon>Bacillati</taxon>
        <taxon>Bacillota</taxon>
        <taxon>Clostridia</taxon>
        <taxon>Eubacteriales</taxon>
        <taxon>Oscillospiraceae</taxon>
        <taxon>Ruminiclostridium</taxon>
    </lineage>
</organism>
<dbReference type="PANTHER" id="PTHR45527">
    <property type="entry name" value="NONRIBOSOMAL PEPTIDE SYNTHETASE"/>
    <property type="match status" value="1"/>
</dbReference>
<dbReference type="InterPro" id="IPR025110">
    <property type="entry name" value="AMP-bd_C"/>
</dbReference>
<feature type="domain" description="Carrier" evidence="8">
    <location>
        <begin position="1374"/>
        <end position="1448"/>
    </location>
</feature>
<comment type="similarity">
    <text evidence="2">Belongs to the ATP-dependent AMP-binding enzyme family.</text>
</comment>
<keyword evidence="6" id="KW-0045">Antibiotic biosynthesis</keyword>
<evidence type="ECO:0000256" key="4">
    <source>
        <dbReference type="ARBA" id="ARBA00022553"/>
    </source>
</evidence>
<evidence type="ECO:0000256" key="1">
    <source>
        <dbReference type="ARBA" id="ARBA00001957"/>
    </source>
</evidence>
<dbReference type="GO" id="GO:0008610">
    <property type="term" value="P:lipid biosynthetic process"/>
    <property type="evidence" value="ECO:0007669"/>
    <property type="project" value="UniProtKB-ARBA"/>
</dbReference>
<dbReference type="Gene3D" id="2.30.38.10">
    <property type="entry name" value="Luciferase, Domain 3"/>
    <property type="match status" value="1"/>
</dbReference>
<dbReference type="InterPro" id="IPR010080">
    <property type="entry name" value="Thioester_reductase-like_dom"/>
</dbReference>
<keyword evidence="7" id="KW-0175">Coiled coil</keyword>
<dbReference type="Gene3D" id="3.30.559.30">
    <property type="entry name" value="Nonribosomal peptide synthetase, condensation domain"/>
    <property type="match status" value="1"/>
</dbReference>
<comment type="cofactor">
    <cofactor evidence="1">
        <name>pantetheine 4'-phosphate</name>
        <dbReference type="ChEBI" id="CHEBI:47942"/>
    </cofactor>
</comment>
<name>S0FGG2_RUMCE</name>
<dbReference type="InterPro" id="IPR045851">
    <property type="entry name" value="AMP-bd_C_sf"/>
</dbReference>
<protein>
    <submittedName>
        <fullName evidence="9">Amino acid adenylation protein</fullName>
    </submittedName>
</protein>
<dbReference type="PROSITE" id="PS00455">
    <property type="entry name" value="AMP_BINDING"/>
    <property type="match status" value="1"/>
</dbReference>
<dbReference type="CDD" id="cd05235">
    <property type="entry name" value="SDR_e1"/>
    <property type="match status" value="1"/>
</dbReference>